<accession>A0ABV8PUX6</accession>
<feature type="signal peptide" evidence="2">
    <location>
        <begin position="1"/>
        <end position="19"/>
    </location>
</feature>
<dbReference type="PANTHER" id="PTHR48081">
    <property type="entry name" value="AB HYDROLASE SUPERFAMILY PROTEIN C4A8.06C"/>
    <property type="match status" value="1"/>
</dbReference>
<dbReference type="GO" id="GO:0016787">
    <property type="term" value="F:hydrolase activity"/>
    <property type="evidence" value="ECO:0007669"/>
    <property type="project" value="UniProtKB-KW"/>
</dbReference>
<feature type="chain" id="PRO_5047500045" evidence="2">
    <location>
        <begin position="20"/>
        <end position="307"/>
    </location>
</feature>
<keyword evidence="5" id="KW-1185">Reference proteome</keyword>
<sequence length="307" mass="33326">MKSIFCIAFICLVAGTVNAQEIIPLWPQGKMLNTKGLALKDSIVNERAIQIASPYMYAFLPSKDDNTGAAVIIFPGGGYHHITYNLAGFQVAKWFNTMGISAFVVNYRLPTSPDLVQRELAPLQDAQRAIKLVRANATKWGINPAKIGVQGSSAGGHLAAMAGCFTKDMSIINDTLDTVSAHPNFMILVSPVITMGKDAHKGSKTNLLGDTPSQQLIYDYSAELHVTTATPICFIADAFNDKTVPPINSLLFYKALLEKNISTSFHVFPQGGHAIAMNNNLGSTEQWKALCEAWLKEMGFVNTTVSK</sequence>
<reference evidence="5" key="1">
    <citation type="journal article" date="2019" name="Int. J. Syst. Evol. Microbiol.">
        <title>The Global Catalogue of Microorganisms (GCM) 10K type strain sequencing project: providing services to taxonomists for standard genome sequencing and annotation.</title>
        <authorList>
            <consortium name="The Broad Institute Genomics Platform"/>
            <consortium name="The Broad Institute Genome Sequencing Center for Infectious Disease"/>
            <person name="Wu L."/>
            <person name="Ma J."/>
        </authorList>
    </citation>
    <scope>NUCLEOTIDE SEQUENCE [LARGE SCALE GENOMIC DNA]</scope>
    <source>
        <strain evidence="5">CECT 8010</strain>
    </source>
</reference>
<dbReference type="InterPro" id="IPR050300">
    <property type="entry name" value="GDXG_lipolytic_enzyme"/>
</dbReference>
<evidence type="ECO:0000256" key="2">
    <source>
        <dbReference type="SAM" id="SignalP"/>
    </source>
</evidence>
<comment type="caution">
    <text evidence="4">The sequence shown here is derived from an EMBL/GenBank/DDBJ whole genome shotgun (WGS) entry which is preliminary data.</text>
</comment>
<dbReference type="InterPro" id="IPR049492">
    <property type="entry name" value="BD-FAE-like_dom"/>
</dbReference>
<evidence type="ECO:0000256" key="1">
    <source>
        <dbReference type="ARBA" id="ARBA00022801"/>
    </source>
</evidence>
<dbReference type="RefSeq" id="WP_379012528.1">
    <property type="nucleotide sequence ID" value="NZ_JBHSDC010000003.1"/>
</dbReference>
<proteinExistence type="predicted"/>
<evidence type="ECO:0000259" key="3">
    <source>
        <dbReference type="Pfam" id="PF20434"/>
    </source>
</evidence>
<evidence type="ECO:0000313" key="5">
    <source>
        <dbReference type="Proteomes" id="UP001595906"/>
    </source>
</evidence>
<feature type="domain" description="BD-FAE-like" evidence="3">
    <location>
        <begin position="59"/>
        <end position="256"/>
    </location>
</feature>
<dbReference type="SUPFAM" id="SSF53474">
    <property type="entry name" value="alpha/beta-Hydrolases"/>
    <property type="match status" value="1"/>
</dbReference>
<evidence type="ECO:0000313" key="4">
    <source>
        <dbReference type="EMBL" id="MFC4231141.1"/>
    </source>
</evidence>
<dbReference type="InterPro" id="IPR029058">
    <property type="entry name" value="AB_hydrolase_fold"/>
</dbReference>
<dbReference type="Proteomes" id="UP001595906">
    <property type="component" value="Unassembled WGS sequence"/>
</dbReference>
<dbReference type="PANTHER" id="PTHR48081:SF6">
    <property type="entry name" value="PEPTIDASE S9 PROLYL OLIGOPEPTIDASE CATALYTIC DOMAIN-CONTAINING PROTEIN"/>
    <property type="match status" value="1"/>
</dbReference>
<dbReference type="Gene3D" id="3.40.50.1820">
    <property type="entry name" value="alpha/beta hydrolase"/>
    <property type="match status" value="1"/>
</dbReference>
<dbReference type="Pfam" id="PF20434">
    <property type="entry name" value="BD-FAE"/>
    <property type="match status" value="1"/>
</dbReference>
<keyword evidence="2" id="KW-0732">Signal</keyword>
<protein>
    <submittedName>
        <fullName evidence="4">Alpha/beta hydrolase</fullName>
    </submittedName>
</protein>
<dbReference type="EMBL" id="JBHSDC010000003">
    <property type="protein sequence ID" value="MFC4231141.1"/>
    <property type="molecule type" value="Genomic_DNA"/>
</dbReference>
<keyword evidence="1 4" id="KW-0378">Hydrolase</keyword>
<name>A0ABV8PUX6_9BACT</name>
<organism evidence="4 5">
    <name type="scientific">Parasediminibacterium paludis</name>
    <dbReference type="NCBI Taxonomy" id="908966"/>
    <lineage>
        <taxon>Bacteria</taxon>
        <taxon>Pseudomonadati</taxon>
        <taxon>Bacteroidota</taxon>
        <taxon>Chitinophagia</taxon>
        <taxon>Chitinophagales</taxon>
        <taxon>Chitinophagaceae</taxon>
        <taxon>Parasediminibacterium</taxon>
    </lineage>
</organism>
<gene>
    <name evidence="4" type="ORF">ACFOW1_04520</name>
</gene>